<dbReference type="Gene3D" id="3.40.50.1000">
    <property type="entry name" value="HAD superfamily/HAD-like"/>
    <property type="match status" value="1"/>
</dbReference>
<dbReference type="Pfam" id="PF02358">
    <property type="entry name" value="Trehalose_PPase"/>
    <property type="match status" value="1"/>
</dbReference>
<dbReference type="EC" id="3.1.3.12" evidence="4"/>
<dbReference type="Gene3D" id="3.30.70.1020">
    <property type="entry name" value="Trehalose-6-phosphate phosphatase related protein, domain 2"/>
    <property type="match status" value="1"/>
</dbReference>
<reference evidence="5 6" key="1">
    <citation type="submission" date="2014-02" db="EMBL/GenBank/DDBJ databases">
        <title>The small core and large imbalanced accessory genome model reveals a collaborative survival strategy of Sorangium cellulosum strains in nature.</title>
        <authorList>
            <person name="Han K."/>
            <person name="Peng R."/>
            <person name="Blom J."/>
            <person name="Li Y.-Z."/>
        </authorList>
    </citation>
    <scope>NUCLEOTIDE SEQUENCE [LARGE SCALE GENOMIC DNA]</scope>
    <source>
        <strain evidence="5 6">So0008-312</strain>
    </source>
</reference>
<dbReference type="RefSeq" id="WP_061610501.1">
    <property type="nucleotide sequence ID" value="NZ_JEMA01000739.1"/>
</dbReference>
<evidence type="ECO:0000256" key="4">
    <source>
        <dbReference type="RuleBase" id="RU361117"/>
    </source>
</evidence>
<keyword evidence="4" id="KW-0479">Metal-binding</keyword>
<comment type="function">
    <text evidence="4">Removes the phosphate from trehalose 6-phosphate to produce free trehalose.</text>
</comment>
<dbReference type="AlphaFoldDB" id="A0A150QES9"/>
<dbReference type="Proteomes" id="UP000075260">
    <property type="component" value="Unassembled WGS sequence"/>
</dbReference>
<dbReference type="SUPFAM" id="SSF56784">
    <property type="entry name" value="HAD-like"/>
    <property type="match status" value="1"/>
</dbReference>
<dbReference type="OrthoDB" id="414934at2"/>
<protein>
    <recommendedName>
        <fullName evidence="4">Trehalose 6-phosphate phosphatase</fullName>
        <ecNumber evidence="4">3.1.3.12</ecNumber>
    </recommendedName>
</protein>
<evidence type="ECO:0000256" key="2">
    <source>
        <dbReference type="ARBA" id="ARBA00008770"/>
    </source>
</evidence>
<proteinExistence type="inferred from homology"/>
<comment type="caution">
    <text evidence="5">The sequence shown here is derived from an EMBL/GenBank/DDBJ whole genome shotgun (WGS) entry which is preliminary data.</text>
</comment>
<evidence type="ECO:0000256" key="1">
    <source>
        <dbReference type="ARBA" id="ARBA00005199"/>
    </source>
</evidence>
<dbReference type="PANTHER" id="PTHR43768">
    <property type="entry name" value="TREHALOSE 6-PHOSPHATE PHOSPHATASE"/>
    <property type="match status" value="1"/>
</dbReference>
<evidence type="ECO:0000256" key="3">
    <source>
        <dbReference type="ARBA" id="ARBA00022801"/>
    </source>
</evidence>
<comment type="catalytic activity">
    <reaction evidence="4">
        <text>alpha,alpha-trehalose 6-phosphate + H2O = alpha,alpha-trehalose + phosphate</text>
        <dbReference type="Rhea" id="RHEA:23420"/>
        <dbReference type="ChEBI" id="CHEBI:15377"/>
        <dbReference type="ChEBI" id="CHEBI:16551"/>
        <dbReference type="ChEBI" id="CHEBI:43474"/>
        <dbReference type="ChEBI" id="CHEBI:58429"/>
        <dbReference type="EC" id="3.1.3.12"/>
    </reaction>
</comment>
<dbReference type="UniPathway" id="UPA00299"/>
<dbReference type="InterPro" id="IPR023214">
    <property type="entry name" value="HAD_sf"/>
</dbReference>
<dbReference type="GO" id="GO:0005992">
    <property type="term" value="P:trehalose biosynthetic process"/>
    <property type="evidence" value="ECO:0007669"/>
    <property type="project" value="UniProtKB-UniPathway"/>
</dbReference>
<accession>A0A150QES9</accession>
<dbReference type="EMBL" id="JEMA01000739">
    <property type="protein sequence ID" value="KYF66459.1"/>
    <property type="molecule type" value="Genomic_DNA"/>
</dbReference>
<dbReference type="InterPro" id="IPR006379">
    <property type="entry name" value="HAD-SF_hydro_IIB"/>
</dbReference>
<sequence>MDVIQLIERAAAAPSLLLATDFDGTIAEITAVSGGAAAAPVALQALQALSRAPGTAVAVVTGRTIHDVAARTAALDAVWLVGEHGAEIAAPGGALVYQAEAPVELLDALERDADEIARRVPAFWVQRKRCSIALHWRLVAADDRPAAFAALEAWAGAARRRGLVVMEGRSIHEARDAAHDKGGALAFVLARLPPGTLVVYAGDDTTDEPAIAHARANGGVGVYIASSERPAPRVQPDLTLDEPQAWSALLRELAARRGGLVSAAALRSA</sequence>
<dbReference type="InterPro" id="IPR036412">
    <property type="entry name" value="HAD-like_sf"/>
</dbReference>
<comment type="cofactor">
    <cofactor evidence="4">
        <name>Mg(2+)</name>
        <dbReference type="ChEBI" id="CHEBI:18420"/>
    </cofactor>
</comment>
<comment type="pathway">
    <text evidence="1 4">Glycan biosynthesis; trehalose biosynthesis.</text>
</comment>
<dbReference type="GO" id="GO:0004805">
    <property type="term" value="F:trehalose-phosphatase activity"/>
    <property type="evidence" value="ECO:0007669"/>
    <property type="project" value="UniProtKB-EC"/>
</dbReference>
<dbReference type="GO" id="GO:0046872">
    <property type="term" value="F:metal ion binding"/>
    <property type="evidence" value="ECO:0007669"/>
    <property type="project" value="UniProtKB-KW"/>
</dbReference>
<dbReference type="InterPro" id="IPR003337">
    <property type="entry name" value="Trehalose_PPase"/>
</dbReference>
<evidence type="ECO:0000313" key="6">
    <source>
        <dbReference type="Proteomes" id="UP000075260"/>
    </source>
</evidence>
<organism evidence="5 6">
    <name type="scientific">Sorangium cellulosum</name>
    <name type="common">Polyangium cellulosum</name>
    <dbReference type="NCBI Taxonomy" id="56"/>
    <lineage>
        <taxon>Bacteria</taxon>
        <taxon>Pseudomonadati</taxon>
        <taxon>Myxococcota</taxon>
        <taxon>Polyangia</taxon>
        <taxon>Polyangiales</taxon>
        <taxon>Polyangiaceae</taxon>
        <taxon>Sorangium</taxon>
    </lineage>
</organism>
<dbReference type="PANTHER" id="PTHR43768:SF3">
    <property type="entry name" value="TREHALOSE 6-PHOSPHATE PHOSPHATASE"/>
    <property type="match status" value="1"/>
</dbReference>
<name>A0A150QES9_SORCE</name>
<keyword evidence="3 4" id="KW-0378">Hydrolase</keyword>
<gene>
    <name evidence="5" type="ORF">BE15_18325</name>
</gene>
<dbReference type="NCBIfam" id="TIGR00685">
    <property type="entry name" value="T6PP"/>
    <property type="match status" value="1"/>
</dbReference>
<comment type="similarity">
    <text evidence="2 4">Belongs to the trehalose phosphatase family.</text>
</comment>
<dbReference type="InterPro" id="IPR044651">
    <property type="entry name" value="OTSB-like"/>
</dbReference>
<keyword evidence="4" id="KW-0460">Magnesium</keyword>
<dbReference type="NCBIfam" id="TIGR01484">
    <property type="entry name" value="HAD-SF-IIB"/>
    <property type="match status" value="1"/>
</dbReference>
<evidence type="ECO:0000313" key="5">
    <source>
        <dbReference type="EMBL" id="KYF66459.1"/>
    </source>
</evidence>